<accession>A0A068RJB0</accession>
<evidence type="ECO:0000313" key="2">
    <source>
        <dbReference type="EMBL" id="CDH50049.1"/>
    </source>
</evidence>
<keyword evidence="1" id="KW-0732">Signal</keyword>
<keyword evidence="3" id="KW-1185">Reference proteome</keyword>
<dbReference type="Proteomes" id="UP000027586">
    <property type="component" value="Unassembled WGS sequence"/>
</dbReference>
<dbReference type="AlphaFoldDB" id="A0A068RJB0"/>
<dbReference type="EMBL" id="CBTN010000005">
    <property type="protein sequence ID" value="CDH50049.1"/>
    <property type="molecule type" value="Genomic_DNA"/>
</dbReference>
<feature type="signal peptide" evidence="1">
    <location>
        <begin position="1"/>
        <end position="26"/>
    </location>
</feature>
<reference evidence="2" key="1">
    <citation type="submission" date="2013-08" db="EMBL/GenBank/DDBJ databases">
        <title>Gene expansion shapes genome architecture in the human pathogen Lichtheimia corymbifera: an evolutionary genomics analysis in the ancient terrestrial Mucorales (Mucoromycotina).</title>
        <authorList>
            <person name="Schwartze V.U."/>
            <person name="Winter S."/>
            <person name="Shelest E."/>
            <person name="Marcet-Houben M."/>
            <person name="Horn F."/>
            <person name="Wehner S."/>
            <person name="Hoffmann K."/>
            <person name="Riege K."/>
            <person name="Sammeth M."/>
            <person name="Nowrousian M."/>
            <person name="Valiante V."/>
            <person name="Linde J."/>
            <person name="Jacobsen I.D."/>
            <person name="Marz M."/>
            <person name="Brakhage A.A."/>
            <person name="Gabaldon T."/>
            <person name="Bocker S."/>
            <person name="Voigt K."/>
        </authorList>
    </citation>
    <scope>NUCLEOTIDE SEQUENCE [LARGE SCALE GENOMIC DNA]</scope>
    <source>
        <strain evidence="2">FSU 9682</strain>
    </source>
</reference>
<dbReference type="InterPro" id="IPR029962">
    <property type="entry name" value="TBL"/>
</dbReference>
<comment type="caution">
    <text evidence="2">The sequence shown here is derived from an EMBL/GenBank/DDBJ whole genome shotgun (WGS) entry which is preliminary data.</text>
</comment>
<organism evidence="2 3">
    <name type="scientific">Lichtheimia corymbifera JMRC:FSU:9682</name>
    <dbReference type="NCBI Taxonomy" id="1263082"/>
    <lineage>
        <taxon>Eukaryota</taxon>
        <taxon>Fungi</taxon>
        <taxon>Fungi incertae sedis</taxon>
        <taxon>Mucoromycota</taxon>
        <taxon>Mucoromycotina</taxon>
        <taxon>Mucoromycetes</taxon>
        <taxon>Mucorales</taxon>
        <taxon>Lichtheimiaceae</taxon>
        <taxon>Lichtheimia</taxon>
    </lineage>
</organism>
<sequence length="453" mass="51101">MIPARGPVLRLLLLAALLVIAYQIYSVMTGAPPPNRISIFEQSSFDNESSATTAPIQQLHRLPWYKQSYKAISKAAFDPDHAFTTEHLTTEERRALQERMVGIAQSMAQEAFGNKYDGRIPGTILDTQDQVDAMRSLVNCWTRGHWVKSSSSSSNRTPLLRHFQDPLYGSCDAKFYKTHGKNEQREAVKYTWEPSCPLPMTTIDPQQWCGGALKGRNLMLVGDLAQYQMHEILLDALRDGPVVCYGELNCKEHTICNEPKASYLRYFRNDVVSIARKVDKQYGHPSMDIVEWPFMANFILREYDIFILNRSPVVEDDTNFARQLTQTLASLRKSKPRALIIYRSSAIGHPHCDDADGPLEQPLDDEQQRQLPYGWSEYDRRNAIARTIVEAAGGLFIDLGALANLRPDGHIGGQDCLRYCIPGPLDAWVTILYNVMLGLEGALPLPEDNNLIS</sequence>
<dbReference type="PANTHER" id="PTHR32285:SF48">
    <property type="entry name" value="PROTEIN TRICHOME BIREFRINGENCE-LIKE 19"/>
    <property type="match status" value="1"/>
</dbReference>
<protein>
    <submittedName>
        <fullName evidence="2">Uncharacterized protein</fullName>
    </submittedName>
</protein>
<dbReference type="OrthoDB" id="630188at2759"/>
<evidence type="ECO:0000256" key="1">
    <source>
        <dbReference type="SAM" id="SignalP"/>
    </source>
</evidence>
<name>A0A068RJB0_9FUNG</name>
<proteinExistence type="predicted"/>
<feature type="chain" id="PRO_5001652544" evidence="1">
    <location>
        <begin position="27"/>
        <end position="453"/>
    </location>
</feature>
<dbReference type="VEuPathDB" id="FungiDB:LCOR_01771.1"/>
<dbReference type="GO" id="GO:0016413">
    <property type="term" value="F:O-acetyltransferase activity"/>
    <property type="evidence" value="ECO:0007669"/>
    <property type="project" value="InterPro"/>
</dbReference>
<gene>
    <name evidence="2" type="ORF">LCOR_01771.1</name>
</gene>
<evidence type="ECO:0000313" key="3">
    <source>
        <dbReference type="Proteomes" id="UP000027586"/>
    </source>
</evidence>
<dbReference type="PANTHER" id="PTHR32285">
    <property type="entry name" value="PROTEIN TRICHOME BIREFRINGENCE-LIKE 9-RELATED"/>
    <property type="match status" value="1"/>
</dbReference>